<evidence type="ECO:0000259" key="1">
    <source>
        <dbReference type="PROSITE" id="PS50878"/>
    </source>
</evidence>
<gene>
    <name evidence="2" type="ORF">RDI58_024413</name>
</gene>
<accession>A0AAN8SXM7</accession>
<dbReference type="PROSITE" id="PS50878">
    <property type="entry name" value="RT_POL"/>
    <property type="match status" value="1"/>
</dbReference>
<dbReference type="PANTHER" id="PTHR33116">
    <property type="entry name" value="REVERSE TRANSCRIPTASE ZINC-BINDING DOMAIN-CONTAINING PROTEIN-RELATED-RELATED"/>
    <property type="match status" value="1"/>
</dbReference>
<reference evidence="2 3" key="1">
    <citation type="submission" date="2024-02" db="EMBL/GenBank/DDBJ databases">
        <title>de novo genome assembly of Solanum bulbocastanum strain 11H21.</title>
        <authorList>
            <person name="Hosaka A.J."/>
        </authorList>
    </citation>
    <scope>NUCLEOTIDE SEQUENCE [LARGE SCALE GENOMIC DNA]</scope>
    <source>
        <tissue evidence="2">Young leaves</tissue>
    </source>
</reference>
<evidence type="ECO:0000313" key="3">
    <source>
        <dbReference type="Proteomes" id="UP001371456"/>
    </source>
</evidence>
<proteinExistence type="predicted"/>
<dbReference type="PANTHER" id="PTHR33116:SF82">
    <property type="entry name" value="RNASE H FAMILY PROTEIN"/>
    <property type="match status" value="1"/>
</dbReference>
<dbReference type="InterPro" id="IPR000477">
    <property type="entry name" value="RT_dom"/>
</dbReference>
<protein>
    <recommendedName>
        <fullName evidence="1">Reverse transcriptase domain-containing protein</fullName>
    </recommendedName>
</protein>
<keyword evidence="3" id="KW-1185">Reference proteome</keyword>
<name>A0AAN8SXM7_SOLBU</name>
<evidence type="ECO:0000313" key="2">
    <source>
        <dbReference type="EMBL" id="KAK6777695.1"/>
    </source>
</evidence>
<dbReference type="EMBL" id="JBANQN010000010">
    <property type="protein sequence ID" value="KAK6777695.1"/>
    <property type="molecule type" value="Genomic_DNA"/>
</dbReference>
<dbReference type="AlphaFoldDB" id="A0AAN8SXM7"/>
<dbReference type="Proteomes" id="UP001371456">
    <property type="component" value="Unassembled WGS sequence"/>
</dbReference>
<organism evidence="2 3">
    <name type="scientific">Solanum bulbocastanum</name>
    <name type="common">Wild potato</name>
    <dbReference type="NCBI Taxonomy" id="147425"/>
    <lineage>
        <taxon>Eukaryota</taxon>
        <taxon>Viridiplantae</taxon>
        <taxon>Streptophyta</taxon>
        <taxon>Embryophyta</taxon>
        <taxon>Tracheophyta</taxon>
        <taxon>Spermatophyta</taxon>
        <taxon>Magnoliopsida</taxon>
        <taxon>eudicotyledons</taxon>
        <taxon>Gunneridae</taxon>
        <taxon>Pentapetalae</taxon>
        <taxon>asterids</taxon>
        <taxon>lamiids</taxon>
        <taxon>Solanales</taxon>
        <taxon>Solanaceae</taxon>
        <taxon>Solanoideae</taxon>
        <taxon>Solaneae</taxon>
        <taxon>Solanum</taxon>
    </lineage>
</organism>
<dbReference type="Pfam" id="PF00078">
    <property type="entry name" value="RVT_1"/>
    <property type="match status" value="1"/>
</dbReference>
<sequence length="370" mass="42414">MAKAYDRVSWSYTCLVLRKMGFDEAIIDMIWRIMANNWYSIIINGRRHRFFHSSRGLKQGDPLSPALFILGAEVLSRSLNLLQQNPLYHGFYMNDQGPQINHLGFADDIIIFTSGRRHSLKLIMHTLKTYERISGQLVNRAKSHFFLHSNAFKTTCDRIRKYTGFYQKEAPISYLGCPIFLGSPKIVHFSDIINKVVNRITGWQPRMLSYGGKVVLIKHVLQSLPIHILSATTPPSTTIKQIQQIMADFFWGWRNDKKKYHWASWKNLSFPYSEGGIGVKLMKDVCQAFQFKQFNSSKNILTRQCGSSVQMDCSLFLLHGIALEPPGWKPTSTLTLGAKEFRLNSPSYCGEQSGANYPPMRSWPALELHL</sequence>
<feature type="domain" description="Reverse transcriptase" evidence="1">
    <location>
        <begin position="1"/>
        <end position="179"/>
    </location>
</feature>
<comment type="caution">
    <text evidence="2">The sequence shown here is derived from an EMBL/GenBank/DDBJ whole genome shotgun (WGS) entry which is preliminary data.</text>
</comment>